<dbReference type="RefSeq" id="WP_112428014.1">
    <property type="nucleotide sequence ID" value="NZ_MCIF01000002.1"/>
</dbReference>
<keyword evidence="2" id="KW-0645">Protease</keyword>
<gene>
    <name evidence="5" type="ORF">A4R35_07390</name>
</gene>
<proteinExistence type="predicted"/>
<evidence type="ECO:0000256" key="2">
    <source>
        <dbReference type="ARBA" id="ARBA00022825"/>
    </source>
</evidence>
<dbReference type="Gene3D" id="2.120.10.30">
    <property type="entry name" value="TolB, C-terminal domain"/>
    <property type="match status" value="1"/>
</dbReference>
<dbReference type="EMBL" id="MCIF01000002">
    <property type="protein sequence ID" value="RAQ95355.1"/>
    <property type="molecule type" value="Genomic_DNA"/>
</dbReference>
<feature type="compositionally biased region" description="Polar residues" evidence="3">
    <location>
        <begin position="1"/>
        <end position="10"/>
    </location>
</feature>
<dbReference type="SUPFAM" id="SSF53474">
    <property type="entry name" value="alpha/beta-Hydrolases"/>
    <property type="match status" value="1"/>
</dbReference>
<organism evidence="5 6">
    <name type="scientific">Thermogemmatispora tikiterensis</name>
    <dbReference type="NCBI Taxonomy" id="1825093"/>
    <lineage>
        <taxon>Bacteria</taxon>
        <taxon>Bacillati</taxon>
        <taxon>Chloroflexota</taxon>
        <taxon>Ktedonobacteria</taxon>
        <taxon>Thermogemmatisporales</taxon>
        <taxon>Thermogemmatisporaceae</taxon>
        <taxon>Thermogemmatispora</taxon>
    </lineage>
</organism>
<dbReference type="Gene3D" id="2.120.10.60">
    <property type="entry name" value="Tricorn protease N-terminal domain"/>
    <property type="match status" value="1"/>
</dbReference>
<evidence type="ECO:0000256" key="1">
    <source>
        <dbReference type="ARBA" id="ARBA00022801"/>
    </source>
</evidence>
<dbReference type="InterPro" id="IPR011042">
    <property type="entry name" value="6-blade_b-propeller_TolB-like"/>
</dbReference>
<protein>
    <recommendedName>
        <fullName evidence="4">Peptidase S9 prolyl oligopeptidase catalytic domain-containing protein</fullName>
    </recommendedName>
</protein>
<evidence type="ECO:0000313" key="6">
    <source>
        <dbReference type="Proteomes" id="UP000248706"/>
    </source>
</evidence>
<feature type="region of interest" description="Disordered" evidence="3">
    <location>
        <begin position="1"/>
        <end position="39"/>
    </location>
</feature>
<sequence>MSNEVSQQSRPAALSPSRQSQSRRPVGPGESARLRELGEFDLTPDGRRAAFVVREPVPGLPRLLRRIWLQEISTSAGYEPRPLSAGLDTGEQYCPRWSPDGRLLAFLAKEKEKKEEGNGDRERLALFVMAAEGGTARRLCSLPGGLSDLAWSPDGSRLAFLGYEQPEPEDDPRVFGRQAERCQRLWTVYLDEGVPHPVTPEGLAIWEYCWSPDGRRFAVYFSAGPELTTWYRGQVGVVEAEGGTVRQLTALEHQASGLTWSPDGTRLAFVSGEWSDVIRGAGDLYVVPLEGGPACNLTPGAEVSVAWCRWFPDGRRLLYTAWSGLSQQIGILDEASGRRQVVEAGVVLREGWPCLATTPDLRCFLTTRSSPEQPPDLYYAELLPLAQENQPGQESEVHLTWRRLTRLNPLAEETWLLPDSQRLSYRSVGEWEIEALFTPPLVRRGQGAPPLVVWVHGGPTGAFLEGFEDGWSLLLASAGYAVLRPNVRGSLGRGRAFAEAVVGDMGGGDLQDVLRGIDELVARGLVDGQRLAIVGWSYGGFMAAWAVTQTQRFRAAVMGAGICDWHGFHAQTNIPDFDVRFLQADPLTQPEVYRARSPLTYAAQVTTPTLILHGAEDDCVPVSQAHAFYRALRERDVPTELVIYPREGHGLRELAHQRDREERVLAWLDRYLWE</sequence>
<dbReference type="AlphaFoldDB" id="A0A328VMF2"/>
<evidence type="ECO:0000313" key="5">
    <source>
        <dbReference type="EMBL" id="RAQ95355.1"/>
    </source>
</evidence>
<dbReference type="InterPro" id="IPR001375">
    <property type="entry name" value="Peptidase_S9_cat"/>
</dbReference>
<dbReference type="GO" id="GO:0006508">
    <property type="term" value="P:proteolysis"/>
    <property type="evidence" value="ECO:0007669"/>
    <property type="project" value="InterPro"/>
</dbReference>
<dbReference type="Pfam" id="PF07676">
    <property type="entry name" value="PD40"/>
    <property type="match status" value="3"/>
</dbReference>
<comment type="caution">
    <text evidence="5">The sequence shown here is derived from an EMBL/GenBank/DDBJ whole genome shotgun (WGS) entry which is preliminary data.</text>
</comment>
<evidence type="ECO:0000259" key="4">
    <source>
        <dbReference type="Pfam" id="PF00326"/>
    </source>
</evidence>
<feature type="domain" description="Peptidase S9 prolyl oligopeptidase catalytic" evidence="4">
    <location>
        <begin position="474"/>
        <end position="672"/>
    </location>
</feature>
<name>A0A328VMF2_9CHLR</name>
<dbReference type="Pfam" id="PF00326">
    <property type="entry name" value="Peptidase_S9"/>
    <property type="match status" value="1"/>
</dbReference>
<dbReference type="GO" id="GO:0004252">
    <property type="term" value="F:serine-type endopeptidase activity"/>
    <property type="evidence" value="ECO:0007669"/>
    <property type="project" value="TreeGrafter"/>
</dbReference>
<dbReference type="Gene3D" id="3.40.50.1820">
    <property type="entry name" value="alpha/beta hydrolase"/>
    <property type="match status" value="1"/>
</dbReference>
<accession>A0A328VMF2</accession>
<reference evidence="5 6" key="1">
    <citation type="submission" date="2016-08" db="EMBL/GenBank/DDBJ databases">
        <title>Analysis of Carbohydrate Active Enzymes in Thermogemmatispora T81 Reveals Carbohydrate Degradation Ability.</title>
        <authorList>
            <person name="Tomazini A."/>
            <person name="Lal S."/>
            <person name="Stott M."/>
            <person name="Henrissat B."/>
            <person name="Polikarpov I."/>
            <person name="Sparling R."/>
            <person name="Levin D.B."/>
        </authorList>
    </citation>
    <scope>NUCLEOTIDE SEQUENCE [LARGE SCALE GENOMIC DNA]</scope>
    <source>
        <strain evidence="5 6">T81</strain>
    </source>
</reference>
<dbReference type="OrthoDB" id="108903at2"/>
<dbReference type="PANTHER" id="PTHR42776:SF27">
    <property type="entry name" value="DIPEPTIDYL PEPTIDASE FAMILY MEMBER 6"/>
    <property type="match status" value="1"/>
</dbReference>
<dbReference type="InterPro" id="IPR029058">
    <property type="entry name" value="AB_hydrolase_fold"/>
</dbReference>
<keyword evidence="1" id="KW-0378">Hydrolase</keyword>
<dbReference type="SUPFAM" id="SSF82171">
    <property type="entry name" value="DPP6 N-terminal domain-like"/>
    <property type="match status" value="1"/>
</dbReference>
<dbReference type="InterPro" id="IPR011659">
    <property type="entry name" value="WD40"/>
</dbReference>
<feature type="compositionally biased region" description="Low complexity" evidence="3">
    <location>
        <begin position="15"/>
        <end position="25"/>
    </location>
</feature>
<dbReference type="PANTHER" id="PTHR42776">
    <property type="entry name" value="SERINE PEPTIDASE S9 FAMILY MEMBER"/>
    <property type="match status" value="1"/>
</dbReference>
<keyword evidence="2" id="KW-0720">Serine protease</keyword>
<dbReference type="Proteomes" id="UP000248706">
    <property type="component" value="Unassembled WGS sequence"/>
</dbReference>
<evidence type="ECO:0000256" key="3">
    <source>
        <dbReference type="SAM" id="MobiDB-lite"/>
    </source>
</evidence>
<keyword evidence="6" id="KW-1185">Reference proteome</keyword>